<feature type="domain" description="Winged helix DNA-binding" evidence="1">
    <location>
        <begin position="15"/>
        <end position="94"/>
    </location>
</feature>
<reference evidence="2" key="1">
    <citation type="submission" date="2019-08" db="EMBL/GenBank/DDBJ databases">
        <authorList>
            <person name="Kucharzyk K."/>
            <person name="Murdoch R.W."/>
            <person name="Higgins S."/>
            <person name="Loffler F."/>
        </authorList>
    </citation>
    <scope>NUCLEOTIDE SEQUENCE</scope>
</reference>
<name>A0A644XUL7_9ZZZZ</name>
<evidence type="ECO:0000313" key="2">
    <source>
        <dbReference type="EMBL" id="MPM17993.1"/>
    </source>
</evidence>
<dbReference type="Gene3D" id="1.10.10.10">
    <property type="entry name" value="Winged helix-like DNA-binding domain superfamily/Winged helix DNA-binding domain"/>
    <property type="match status" value="1"/>
</dbReference>
<dbReference type="InterPro" id="IPR027395">
    <property type="entry name" value="WH_DNA-bd_dom"/>
</dbReference>
<comment type="caution">
    <text evidence="2">The sequence shown here is derived from an EMBL/GenBank/DDBJ whole genome shotgun (WGS) entry which is preliminary data.</text>
</comment>
<dbReference type="PANTHER" id="PTHR37318">
    <property type="entry name" value="BSL7504 PROTEIN"/>
    <property type="match status" value="1"/>
</dbReference>
<dbReference type="AlphaFoldDB" id="A0A644XUL7"/>
<evidence type="ECO:0000259" key="1">
    <source>
        <dbReference type="Pfam" id="PF13601"/>
    </source>
</evidence>
<dbReference type="EMBL" id="VSSQ01002900">
    <property type="protein sequence ID" value="MPM17993.1"/>
    <property type="molecule type" value="Genomic_DNA"/>
</dbReference>
<sequence length="97" mass="11076">MNAIKDLDRLFDNRIRLGIMSALSVNDSVDFNYLKDLLEITDGNLASNIKALEKADYIKIEKIFIGKKPNTRYIITSLGKIALRKHVEALEKILKEL</sequence>
<dbReference type="InterPro" id="IPR036388">
    <property type="entry name" value="WH-like_DNA-bd_sf"/>
</dbReference>
<proteinExistence type="predicted"/>
<dbReference type="SUPFAM" id="SSF46785">
    <property type="entry name" value="Winged helix' DNA-binding domain"/>
    <property type="match status" value="1"/>
</dbReference>
<organism evidence="2">
    <name type="scientific">bioreactor metagenome</name>
    <dbReference type="NCBI Taxonomy" id="1076179"/>
    <lineage>
        <taxon>unclassified sequences</taxon>
        <taxon>metagenomes</taxon>
        <taxon>ecological metagenomes</taxon>
    </lineage>
</organism>
<protein>
    <recommendedName>
        <fullName evidence="1">Winged helix DNA-binding domain-containing protein</fullName>
    </recommendedName>
</protein>
<dbReference type="Pfam" id="PF13601">
    <property type="entry name" value="HTH_34"/>
    <property type="match status" value="1"/>
</dbReference>
<gene>
    <name evidence="2" type="ORF">SDC9_64394</name>
</gene>
<accession>A0A644XUL7</accession>
<dbReference type="InterPro" id="IPR036390">
    <property type="entry name" value="WH_DNA-bd_sf"/>
</dbReference>
<dbReference type="PANTHER" id="PTHR37318:SF1">
    <property type="entry name" value="BSL7504 PROTEIN"/>
    <property type="match status" value="1"/>
</dbReference>